<dbReference type="NCBIfam" id="TIGR00419">
    <property type="entry name" value="tim"/>
    <property type="match status" value="1"/>
</dbReference>
<dbReference type="SMR" id="A0A3R7QX74"/>
<keyword evidence="9 10" id="KW-0413">Isomerase</keyword>
<gene>
    <name evidence="12" type="ORF">C7M84_025338</name>
</gene>
<sequence length="341" mass="38129">MQSVRSRRRVREHASPLQLRGSERIETENSFELRGSERIETENSIELRGSEKESRNSKSHSASWFRETRDSKPNTMSSPRKFFVIGNWKMNVDKNRINGIVKMMNKAALDPNTEAVVGCPSCYLSHAREHLSPSIGVAAQNCYKVARGNFSGEISPEMIKDCGCDWVILGHPERRTIFSEPDSFIAEKVAHAQEAGMKIIACLCETTEDRKEGRTKEVLFKQLKSLAGAIRDWSRVVLAFEALWASNTGVFATNQQVQEALALVRDWLRNNVSEKVADTTRLLYAGSVNSGNCREMAALKDLDGFLVGSAALKPDIVDIINARRGRVSEILASLRIEDQQG</sequence>
<dbReference type="AlphaFoldDB" id="A0A3R7QX74"/>
<dbReference type="PDB" id="8UZ7">
    <property type="method" value="X-ray"/>
    <property type="resolution" value="1.70 A"/>
    <property type="chains" value="A/B/C/D=76-323"/>
</dbReference>
<feature type="compositionally biased region" description="Basic residues" evidence="11">
    <location>
        <begin position="1"/>
        <end position="11"/>
    </location>
</feature>
<accession>A0A3R7QX74</accession>
<comment type="pathway">
    <text evidence="2 10">Carbohydrate degradation; glycolysis; D-glyceraldehyde 3-phosphate from glycerone phosphate: step 1/1.</text>
</comment>
<evidence type="ECO:0000256" key="9">
    <source>
        <dbReference type="ARBA" id="ARBA00023235"/>
    </source>
</evidence>
<dbReference type="GO" id="GO:0019563">
    <property type="term" value="P:glycerol catabolic process"/>
    <property type="evidence" value="ECO:0007669"/>
    <property type="project" value="TreeGrafter"/>
</dbReference>
<feature type="binding site" evidence="14">
    <location>
        <position position="270"/>
    </location>
    <ligand>
        <name>Mg(2+)</name>
        <dbReference type="ChEBI" id="CHEBI:18420"/>
    </ligand>
</feature>
<evidence type="ECO:0000313" key="13">
    <source>
        <dbReference type="Proteomes" id="UP000283509"/>
    </source>
</evidence>
<feature type="region of interest" description="Disordered" evidence="11">
    <location>
        <begin position="1"/>
        <end position="76"/>
    </location>
</feature>
<evidence type="ECO:0000256" key="1">
    <source>
        <dbReference type="ARBA" id="ARBA00000474"/>
    </source>
</evidence>
<dbReference type="GO" id="GO:0005829">
    <property type="term" value="C:cytosol"/>
    <property type="evidence" value="ECO:0007669"/>
    <property type="project" value="TreeGrafter"/>
</dbReference>
<evidence type="ECO:0000313" key="12">
    <source>
        <dbReference type="EMBL" id="ROT81495.1"/>
    </source>
</evidence>
<keyword evidence="14" id="KW-0479">Metal-binding</keyword>
<evidence type="ECO:0000256" key="8">
    <source>
        <dbReference type="ARBA" id="ARBA00022432"/>
    </source>
</evidence>
<evidence type="ECO:0000256" key="4">
    <source>
        <dbReference type="ARBA" id="ARBA00007422"/>
    </source>
</evidence>
<comment type="pathway">
    <text evidence="3 10">Carbohydrate biosynthesis; gluconeogenesis.</text>
</comment>
<name>A0A3R7QX74_PENVA</name>
<reference evidence="12 13" key="1">
    <citation type="submission" date="2018-04" db="EMBL/GenBank/DDBJ databases">
        <authorList>
            <person name="Zhang X."/>
            <person name="Yuan J."/>
            <person name="Li F."/>
            <person name="Xiang J."/>
        </authorList>
    </citation>
    <scope>NUCLEOTIDE SEQUENCE [LARGE SCALE GENOMIC DNA]</scope>
    <source>
        <tissue evidence="12">Muscle</tissue>
    </source>
</reference>
<dbReference type="SUPFAM" id="SSF51351">
    <property type="entry name" value="Triosephosphate isomerase (TIM)"/>
    <property type="match status" value="1"/>
</dbReference>
<proteinExistence type="evidence at protein level"/>
<comment type="caution">
    <text evidence="12">The sequence shown here is derived from an EMBL/GenBank/DDBJ whole genome shotgun (WGS) entry which is preliminary data.</text>
</comment>
<dbReference type="EC" id="5.3.1.1" evidence="6 10"/>
<organism evidence="12 13">
    <name type="scientific">Penaeus vannamei</name>
    <name type="common">Whiteleg shrimp</name>
    <name type="synonym">Litopenaeus vannamei</name>
    <dbReference type="NCBI Taxonomy" id="6689"/>
    <lineage>
        <taxon>Eukaryota</taxon>
        <taxon>Metazoa</taxon>
        <taxon>Ecdysozoa</taxon>
        <taxon>Arthropoda</taxon>
        <taxon>Crustacea</taxon>
        <taxon>Multicrustacea</taxon>
        <taxon>Malacostraca</taxon>
        <taxon>Eumalacostraca</taxon>
        <taxon>Eucarida</taxon>
        <taxon>Decapoda</taxon>
        <taxon>Dendrobranchiata</taxon>
        <taxon>Penaeoidea</taxon>
        <taxon>Penaeidae</taxon>
        <taxon>Penaeus</taxon>
    </lineage>
</organism>
<dbReference type="GO" id="GO:0006094">
    <property type="term" value="P:gluconeogenesis"/>
    <property type="evidence" value="ECO:0007669"/>
    <property type="project" value="UniProtKB-UniPathway"/>
</dbReference>
<protein>
    <recommendedName>
        <fullName evidence="7 10">Triosephosphate isomerase</fullName>
        <ecNumber evidence="6 10">5.3.1.1</ecNumber>
    </recommendedName>
</protein>
<comment type="similarity">
    <text evidence="4 10">Belongs to the triosephosphate isomerase family.</text>
</comment>
<reference evidence="12 13" key="2">
    <citation type="submission" date="2019-01" db="EMBL/GenBank/DDBJ databases">
        <title>The decoding of complex shrimp genome reveals the adaptation for benthos swimmer, frequently molting mechanism and breeding impact on genome.</title>
        <authorList>
            <person name="Sun Y."/>
            <person name="Gao Y."/>
            <person name="Yu Y."/>
        </authorList>
    </citation>
    <scope>NUCLEOTIDE SEQUENCE [LARGE SCALE GENOMIC DNA]</scope>
    <source>
        <tissue evidence="12">Muscle</tissue>
    </source>
</reference>
<dbReference type="Pfam" id="PF00121">
    <property type="entry name" value="TIM"/>
    <property type="match status" value="1"/>
</dbReference>
<evidence type="ECO:0000256" key="5">
    <source>
        <dbReference type="ARBA" id="ARBA00011738"/>
    </source>
</evidence>
<dbReference type="GO" id="GO:0046872">
    <property type="term" value="F:metal ion binding"/>
    <property type="evidence" value="ECO:0007669"/>
    <property type="project" value="UniProtKB-KW"/>
</dbReference>
<evidence type="ECO:0000256" key="3">
    <source>
        <dbReference type="ARBA" id="ARBA00004742"/>
    </source>
</evidence>
<dbReference type="Gene3D" id="3.20.20.70">
    <property type="entry name" value="Aldolase class I"/>
    <property type="match status" value="1"/>
</dbReference>
<evidence type="ECO:0000256" key="7">
    <source>
        <dbReference type="ARBA" id="ARBA00019397"/>
    </source>
</evidence>
<dbReference type="InterPro" id="IPR000652">
    <property type="entry name" value="Triosephosphate_isomerase"/>
</dbReference>
<keyword evidence="8 10" id="KW-0312">Gluconeogenesis</keyword>
<evidence type="ECO:0000256" key="6">
    <source>
        <dbReference type="ARBA" id="ARBA00011940"/>
    </source>
</evidence>
<dbReference type="PANTHER" id="PTHR21139">
    <property type="entry name" value="TRIOSEPHOSPHATE ISOMERASE"/>
    <property type="match status" value="1"/>
</dbReference>
<comment type="subunit">
    <text evidence="5">Homodimer.</text>
</comment>
<evidence type="ECO:0007829" key="14">
    <source>
        <dbReference type="PDB" id="8UZ7"/>
    </source>
</evidence>
<dbReference type="UniPathway" id="UPA00138"/>
<keyword evidence="13" id="KW-1185">Reference proteome</keyword>
<dbReference type="InterPro" id="IPR035990">
    <property type="entry name" value="TIM_sf"/>
</dbReference>
<comment type="catalytic activity">
    <reaction evidence="1 10">
        <text>D-glyceraldehyde 3-phosphate = dihydroxyacetone phosphate</text>
        <dbReference type="Rhea" id="RHEA:18585"/>
        <dbReference type="ChEBI" id="CHEBI:57642"/>
        <dbReference type="ChEBI" id="CHEBI:59776"/>
        <dbReference type="EC" id="5.3.1.1"/>
    </reaction>
</comment>
<evidence type="ECO:0000256" key="10">
    <source>
        <dbReference type="RuleBase" id="RU363013"/>
    </source>
</evidence>
<dbReference type="STRING" id="6689.A0A3R7QX74"/>
<dbReference type="CDD" id="cd00311">
    <property type="entry name" value="TIM"/>
    <property type="match status" value="1"/>
</dbReference>
<dbReference type="GO" id="GO:0004807">
    <property type="term" value="F:triose-phosphate isomerase activity"/>
    <property type="evidence" value="ECO:0007669"/>
    <property type="project" value="UniProtKB-EC"/>
</dbReference>
<dbReference type="GO" id="GO:0006096">
    <property type="term" value="P:glycolytic process"/>
    <property type="evidence" value="ECO:0007669"/>
    <property type="project" value="UniProtKB-UniPathway"/>
</dbReference>
<keyword evidence="14" id="KW-0002">3D-structure</keyword>
<dbReference type="GO" id="GO:0046166">
    <property type="term" value="P:glyceraldehyde-3-phosphate biosynthetic process"/>
    <property type="evidence" value="ECO:0007669"/>
    <property type="project" value="TreeGrafter"/>
</dbReference>
<dbReference type="EMBL" id="QCYY01000965">
    <property type="protein sequence ID" value="ROT81495.1"/>
    <property type="molecule type" value="Genomic_DNA"/>
</dbReference>
<dbReference type="PANTHER" id="PTHR21139:SF2">
    <property type="entry name" value="TRIOSEPHOSPHATE ISOMERASE"/>
    <property type="match status" value="1"/>
</dbReference>
<dbReference type="Proteomes" id="UP000283509">
    <property type="component" value="Unassembled WGS sequence"/>
</dbReference>
<reference evidence="14" key="3">
    <citation type="submission" date="2023-11" db="PDB data bank">
        <title>Crystal structure of a novel triose phosphate isomerase from shrimp.</title>
        <authorList>
            <person name="Sotelo-Mundo R.R."/>
            <person name="Gomez-Yanes A.C."/>
            <person name="Lopez-Zavala A.A."/>
            <person name="Ochoa-Leyva A."/>
        </authorList>
    </citation>
    <scope>X-RAY CRYSTALLOGRAPHY (1.70 ANGSTROMS) OF 76-323 IN COMPLEX WITH MG(2+)</scope>
</reference>
<dbReference type="UniPathway" id="UPA00109">
    <property type="reaction ID" value="UER00189"/>
</dbReference>
<dbReference type="PROSITE" id="PS51440">
    <property type="entry name" value="TIM_2"/>
    <property type="match status" value="1"/>
</dbReference>
<keyword evidence="10" id="KW-0324">Glycolysis</keyword>
<evidence type="ECO:0000256" key="11">
    <source>
        <dbReference type="SAM" id="MobiDB-lite"/>
    </source>
</evidence>
<evidence type="ECO:0000256" key="2">
    <source>
        <dbReference type="ARBA" id="ARBA00004680"/>
    </source>
</evidence>
<dbReference type="OrthoDB" id="6359622at2759"/>
<dbReference type="InterPro" id="IPR013785">
    <property type="entry name" value="Aldolase_TIM"/>
</dbReference>